<feature type="region of interest" description="Disordered" evidence="1">
    <location>
        <begin position="167"/>
        <end position="211"/>
    </location>
</feature>
<sequence length="211" mass="22942">MTTNLTNIKYGLALVMLGLLFGIGLGITFGVNEDFFKEYVAQGVAAHPELHDAQSQAKIWRYAQRAHFHATGIATFSIGLLLLVVASGLKETFKKIAAVLIGLGCFYPFAWLSMFLLAPSIGTDAAHSHPTTELFTYIGTGGLLLGLAILLANLFLGLFSESNDRYQRRQRGQQKSDASSSPRFLPPVMASDQRLVKRDRDMSSSVTGIGT</sequence>
<dbReference type="STRING" id="1817760.A2151_06720"/>
<dbReference type="Proteomes" id="UP000178885">
    <property type="component" value="Unassembled WGS sequence"/>
</dbReference>
<proteinExistence type="predicted"/>
<keyword evidence="2" id="KW-1133">Transmembrane helix</keyword>
<feature type="transmembrane region" description="Helical" evidence="2">
    <location>
        <begin position="96"/>
        <end position="117"/>
    </location>
</feature>
<feature type="transmembrane region" description="Helical" evidence="2">
    <location>
        <begin position="137"/>
        <end position="159"/>
    </location>
</feature>
<gene>
    <name evidence="3" type="ORF">A2151_06720</name>
</gene>
<feature type="compositionally biased region" description="Polar residues" evidence="1">
    <location>
        <begin position="173"/>
        <end position="182"/>
    </location>
</feature>
<reference evidence="3 4" key="1">
    <citation type="journal article" date="2016" name="Nat. Commun.">
        <title>Thousands of microbial genomes shed light on interconnected biogeochemical processes in an aquifer system.</title>
        <authorList>
            <person name="Anantharaman K."/>
            <person name="Brown C.T."/>
            <person name="Hug L.A."/>
            <person name="Sharon I."/>
            <person name="Castelle C.J."/>
            <person name="Probst A.J."/>
            <person name="Thomas B.C."/>
            <person name="Singh A."/>
            <person name="Wilkins M.J."/>
            <person name="Karaoz U."/>
            <person name="Brodie E.L."/>
            <person name="Williams K.H."/>
            <person name="Hubbard S.S."/>
            <person name="Banfield J.F."/>
        </authorList>
    </citation>
    <scope>NUCLEOTIDE SEQUENCE [LARGE SCALE GENOMIC DNA]</scope>
</reference>
<evidence type="ECO:0000256" key="2">
    <source>
        <dbReference type="SAM" id="Phobius"/>
    </source>
</evidence>
<feature type="transmembrane region" description="Helical" evidence="2">
    <location>
        <begin position="12"/>
        <end position="31"/>
    </location>
</feature>
<name>A0A1F6TVP4_9PROT</name>
<evidence type="ECO:0000313" key="3">
    <source>
        <dbReference type="EMBL" id="OGI49200.1"/>
    </source>
</evidence>
<dbReference type="EMBL" id="MFSU01000003">
    <property type="protein sequence ID" value="OGI49200.1"/>
    <property type="molecule type" value="Genomic_DNA"/>
</dbReference>
<organism evidence="3 4">
    <name type="scientific">Candidatus Muproteobacteria bacterium RBG_16_65_34</name>
    <dbReference type="NCBI Taxonomy" id="1817760"/>
    <lineage>
        <taxon>Bacteria</taxon>
        <taxon>Pseudomonadati</taxon>
        <taxon>Pseudomonadota</taxon>
        <taxon>Candidatus Muproteobacteria</taxon>
    </lineage>
</organism>
<evidence type="ECO:0000256" key="1">
    <source>
        <dbReference type="SAM" id="MobiDB-lite"/>
    </source>
</evidence>
<feature type="transmembrane region" description="Helical" evidence="2">
    <location>
        <begin position="68"/>
        <end position="89"/>
    </location>
</feature>
<accession>A0A1F6TVP4</accession>
<evidence type="ECO:0000313" key="4">
    <source>
        <dbReference type="Proteomes" id="UP000178885"/>
    </source>
</evidence>
<keyword evidence="2" id="KW-0812">Transmembrane</keyword>
<protein>
    <submittedName>
        <fullName evidence="3">Uncharacterized protein</fullName>
    </submittedName>
</protein>
<dbReference type="AlphaFoldDB" id="A0A1F6TVP4"/>
<comment type="caution">
    <text evidence="3">The sequence shown here is derived from an EMBL/GenBank/DDBJ whole genome shotgun (WGS) entry which is preliminary data.</text>
</comment>
<keyword evidence="2" id="KW-0472">Membrane</keyword>